<dbReference type="RefSeq" id="WP_329774788.1">
    <property type="nucleotide sequence ID" value="NZ_JAYDYW010000005.1"/>
</dbReference>
<reference evidence="2" key="1">
    <citation type="submission" date="2023-07" db="EMBL/GenBank/DDBJ databases">
        <title>Draft genome sequence of Agarivorans aestuarii strain ZMCS4, a CAZymes producing bacteria isolated from the marine brown algae Clodostephus spongiosus.</title>
        <authorList>
            <person name="Lorente B."/>
            <person name="Cabral C."/>
            <person name="Frias J."/>
            <person name="Faria J."/>
            <person name="Toubarro D."/>
        </authorList>
    </citation>
    <scope>NUCLEOTIDE SEQUENCE [LARGE SCALE GENOMIC DNA]</scope>
    <source>
        <strain evidence="2">ZMCS4</strain>
    </source>
</reference>
<accession>A0ABU7G270</accession>
<reference evidence="1 2" key="2">
    <citation type="submission" date="2023-12" db="EMBL/GenBank/DDBJ databases">
        <authorList>
            <consortium name="Cladostephus spongiosus"/>
            <person name="Lorente B."/>
            <person name="Cabral C."/>
            <person name="Frias J."/>
            <person name="Faria J."/>
            <person name="Toubarro D."/>
        </authorList>
    </citation>
    <scope>NUCLEOTIDE SEQUENCE [LARGE SCALE GENOMIC DNA]</scope>
    <source>
        <strain evidence="1 2">ZMCS4</strain>
    </source>
</reference>
<dbReference type="InterPro" id="IPR010583">
    <property type="entry name" value="MipA"/>
</dbReference>
<protein>
    <submittedName>
        <fullName evidence="1">MipA/OmpV family protein</fullName>
    </submittedName>
</protein>
<comment type="caution">
    <text evidence="1">The sequence shown here is derived from an EMBL/GenBank/DDBJ whole genome shotgun (WGS) entry which is preliminary data.</text>
</comment>
<keyword evidence="2" id="KW-1185">Reference proteome</keyword>
<sequence length="410" mass="47906">MVDGLMDDDWGIAFGFRNATIPFRSETNTVADVMPLLYYKGDRVYLDGLEAGYKIWKEDDFDISVMGRYRFFDIPSEYQNQIRGDGIDYGVRSQWRFKPDYSFNTELLSDDSGNFHGNLGLTWQKHYNRWYLAPYAIAHLKSNGYNTRYYGLELFEAQADIDLKAGIDMRYHVWRDFYLVGRLGGTYYGQEVRSVEIIDKDFQFESFLGISFFNQQYQTTEGDWPKGYLRVSHAWATPSNLGDIIHFKAEKDEYNNQLSSVFYGHLLSETLLGFPIDVYLTPGLAYHHSSEVQDPILEYVVAFKAYYTFTWPIRWRFGVAEGLSYVTNITYIEEADLAEDGKGYKPSKLLNYLDFSLDVNLGDLFRKPEMEKMWLGYNIHHRSGIFENSSLFGRIKGGSNYQGIHFQWHW</sequence>
<gene>
    <name evidence="1" type="ORF">SNR37_002921</name>
</gene>
<evidence type="ECO:0000313" key="1">
    <source>
        <dbReference type="EMBL" id="MEE1673497.1"/>
    </source>
</evidence>
<name>A0ABU7G270_9ALTE</name>
<evidence type="ECO:0000313" key="2">
    <source>
        <dbReference type="Proteomes" id="UP001310248"/>
    </source>
</evidence>
<organism evidence="1 2">
    <name type="scientific">Agarivorans aestuarii</name>
    <dbReference type="NCBI Taxonomy" id="1563703"/>
    <lineage>
        <taxon>Bacteria</taxon>
        <taxon>Pseudomonadati</taxon>
        <taxon>Pseudomonadota</taxon>
        <taxon>Gammaproteobacteria</taxon>
        <taxon>Alteromonadales</taxon>
        <taxon>Alteromonadaceae</taxon>
        <taxon>Agarivorans</taxon>
    </lineage>
</organism>
<dbReference type="Proteomes" id="UP001310248">
    <property type="component" value="Unassembled WGS sequence"/>
</dbReference>
<proteinExistence type="predicted"/>
<dbReference type="Pfam" id="PF06629">
    <property type="entry name" value="MipA"/>
    <property type="match status" value="1"/>
</dbReference>
<dbReference type="EMBL" id="JAYDYW010000005">
    <property type="protein sequence ID" value="MEE1673497.1"/>
    <property type="molecule type" value="Genomic_DNA"/>
</dbReference>